<dbReference type="GO" id="GO:0000118">
    <property type="term" value="C:histone deacetylase complex"/>
    <property type="evidence" value="ECO:0007669"/>
    <property type="project" value="TreeGrafter"/>
</dbReference>
<dbReference type="GO" id="GO:0032454">
    <property type="term" value="F:histone H3K9 demethylase activity"/>
    <property type="evidence" value="ECO:0007669"/>
    <property type="project" value="InterPro"/>
</dbReference>
<dbReference type="GO" id="GO:0031490">
    <property type="term" value="F:chromatin DNA binding"/>
    <property type="evidence" value="ECO:0007669"/>
    <property type="project" value="TreeGrafter"/>
</dbReference>
<dbReference type="PROSITE" id="PS51184">
    <property type="entry name" value="JMJC"/>
    <property type="match status" value="1"/>
</dbReference>
<keyword evidence="4" id="KW-0805">Transcription regulation</keyword>
<dbReference type="PROSITE" id="PS51667">
    <property type="entry name" value="WRC"/>
    <property type="match status" value="1"/>
</dbReference>
<dbReference type="PROSITE" id="PS50089">
    <property type="entry name" value="ZF_RING_2"/>
    <property type="match status" value="1"/>
</dbReference>
<dbReference type="GO" id="GO:0008270">
    <property type="term" value="F:zinc ion binding"/>
    <property type="evidence" value="ECO:0007669"/>
    <property type="project" value="UniProtKB-KW"/>
</dbReference>
<evidence type="ECO:0000259" key="10">
    <source>
        <dbReference type="PROSITE" id="PS50089"/>
    </source>
</evidence>
<protein>
    <submittedName>
        <fullName evidence="13">Lysine-specific demethylase JMJ25</fullName>
    </submittedName>
</protein>
<evidence type="ECO:0000256" key="1">
    <source>
        <dbReference type="ARBA" id="ARBA00004123"/>
    </source>
</evidence>
<feature type="domain" description="JmjC" evidence="11">
    <location>
        <begin position="670"/>
        <end position="973"/>
    </location>
</feature>
<keyword evidence="7" id="KW-0863">Zinc-finger</keyword>
<keyword evidence="6" id="KW-0539">Nucleus</keyword>
<feature type="domain" description="WRC" evidence="12">
    <location>
        <begin position="8"/>
        <end position="54"/>
    </location>
</feature>
<dbReference type="SUPFAM" id="SSF51197">
    <property type="entry name" value="Clavaminate synthase-like"/>
    <property type="match status" value="1"/>
</dbReference>
<evidence type="ECO:0000259" key="11">
    <source>
        <dbReference type="PROSITE" id="PS51184"/>
    </source>
</evidence>
<evidence type="ECO:0000256" key="5">
    <source>
        <dbReference type="ARBA" id="ARBA00023163"/>
    </source>
</evidence>
<keyword evidence="5" id="KW-0804">Transcription</keyword>
<proteinExistence type="inferred from homology"/>
<dbReference type="InterPro" id="IPR003347">
    <property type="entry name" value="JmjC_dom"/>
</dbReference>
<dbReference type="Pfam" id="PF08879">
    <property type="entry name" value="WRC"/>
    <property type="match status" value="1"/>
</dbReference>
<dbReference type="EMBL" id="SSTE01010327">
    <property type="protein sequence ID" value="KAA0052729.1"/>
    <property type="molecule type" value="Genomic_DNA"/>
</dbReference>
<dbReference type="AlphaFoldDB" id="A0A5A7UGT3"/>
<keyword evidence="7" id="KW-0862">Zinc</keyword>
<reference evidence="13 14" key="1">
    <citation type="submission" date="2019-08" db="EMBL/GenBank/DDBJ databases">
        <title>Draft genome sequences of two oriental melons (Cucumis melo L. var makuwa).</title>
        <authorList>
            <person name="Kwon S.-Y."/>
        </authorList>
    </citation>
    <scope>NUCLEOTIDE SEQUENCE [LARGE SCALE GENOMIC DNA]</scope>
    <source>
        <strain evidence="14">cv. SW 3</strain>
        <tissue evidence="13">Leaf</tissue>
    </source>
</reference>
<evidence type="ECO:0000256" key="3">
    <source>
        <dbReference type="ARBA" id="ARBA00022723"/>
    </source>
</evidence>
<comment type="caution">
    <text evidence="8">Lacks conserved residue(s) required for the propagation of feature annotation.</text>
</comment>
<dbReference type="InterPro" id="IPR014977">
    <property type="entry name" value="WRC_dom"/>
</dbReference>
<feature type="compositionally biased region" description="Polar residues" evidence="9">
    <location>
        <begin position="178"/>
        <end position="189"/>
    </location>
</feature>
<dbReference type="InterPro" id="IPR001841">
    <property type="entry name" value="Znf_RING"/>
</dbReference>
<dbReference type="Proteomes" id="UP000321393">
    <property type="component" value="Unassembled WGS sequence"/>
</dbReference>
<dbReference type="InterPro" id="IPR018866">
    <property type="entry name" value="Znf-4CXXC_R1"/>
</dbReference>
<evidence type="ECO:0000256" key="4">
    <source>
        <dbReference type="ARBA" id="ARBA00023015"/>
    </source>
</evidence>
<evidence type="ECO:0000256" key="9">
    <source>
        <dbReference type="SAM" id="MobiDB-lite"/>
    </source>
</evidence>
<sequence>MEEEDEALPDHLRCKRTDGKQWRCKRRVMDNLKLCEIHYLQGRHRQCKEKVPDSLKLQRTNRKSIDTDSNVENVVIRASPKAATLAKLMKRKKLGGASAALDGMLNRMKMKKGSMQFELIKMVLRREVEKRRKKKDVEKAKKRMKNSGNEIELEENSDKEMTRQLPNGLMAISPSPSPLQSGNEGSSCGTKIGAESRPIQPRRFRSKNVNILPVGDLQVLPYGRNVGRSRKCKRKKCHGCQKSTSWSLTQCSSCQKTFFCIDCIRERYFDTPEEVKRACPVCRGICNCKDCSVYQSLHTECKDFLGDGVGKILRFHYLICVLLPILKQINTEKDAEIETEAMVKGIELSEVDIKQDEFGSLEHCCNNCKTIIADLYRSCPSCSYNLCLSCRRNIFLEDSSGVCNMSIPKYLNGKKTCLADKKKLVKNKKLIPGTWLPSSKSLHKGRIHNSVRHFSCPSNECGSCSDNSLLELRCIFPLSWTKELEASAEEIVCSYDFPESVDASSHCTLCFGEDRDVDETEEFQKVAVREDSNDNYLYYPSLLDIRLDDLEHFQRHWVKGHPVIVRDVLENSDLTWDPVVMFCTYLERTISRFENSTSLPEASCNMDWCEVEIGIRQCFMGSLKGRTRTNTCNNMLKLKGWLSSHLFQEQFPAHYAEIIRILPLQEYMNPMSGLLNLAAKLPQEIAKPDMGPCVYLAYGCSEDHVLVDSVSRLCYDSYDVINILVHSTDVPVSTEQLTKVINLLQRQRALGESSNTSTNHSSVEEVESCKAGIETPVSKKFAKVPCFSASTDQVFAQGIKRPSMTSDSACDSDPEPLMFECKSSQISETTGPQTKFREQIESCLVVGNKSSKTCGAQWDVFRRQDVPRLSEYLRKHSDEFIHKQVSPETLHIMQVVHPILDQSFFLDEAHKLRLKEEFQIEPWTFEQNIGEAVIIPAGCPYQIRSPKSCVHVVLDFISPESVGESIQLTDEVRLLPENHIAKEKTLEVKKRALHTIDAAIRQVRELTNALQEVSH</sequence>
<dbReference type="Pfam" id="PF02373">
    <property type="entry name" value="JmjC"/>
    <property type="match status" value="1"/>
</dbReference>
<dbReference type="InterPro" id="IPR045109">
    <property type="entry name" value="LSDs-like"/>
</dbReference>
<dbReference type="SMART" id="SM00558">
    <property type="entry name" value="JmjC"/>
    <property type="match status" value="1"/>
</dbReference>
<dbReference type="GO" id="GO:0006357">
    <property type="term" value="P:regulation of transcription by RNA polymerase II"/>
    <property type="evidence" value="ECO:0007669"/>
    <property type="project" value="TreeGrafter"/>
</dbReference>
<dbReference type="Gene3D" id="2.60.120.650">
    <property type="entry name" value="Cupin"/>
    <property type="match status" value="1"/>
</dbReference>
<feature type="domain" description="RING-type" evidence="10">
    <location>
        <begin position="237"/>
        <end position="283"/>
    </location>
</feature>
<evidence type="ECO:0000259" key="12">
    <source>
        <dbReference type="PROSITE" id="PS51667"/>
    </source>
</evidence>
<evidence type="ECO:0000256" key="2">
    <source>
        <dbReference type="ARBA" id="ARBA00006801"/>
    </source>
</evidence>
<evidence type="ECO:0000313" key="13">
    <source>
        <dbReference type="EMBL" id="KAA0052729.1"/>
    </source>
</evidence>
<accession>A0A5A7UGT3</accession>
<evidence type="ECO:0000256" key="6">
    <source>
        <dbReference type="ARBA" id="ARBA00023242"/>
    </source>
</evidence>
<dbReference type="GO" id="GO:0003712">
    <property type="term" value="F:transcription coregulator activity"/>
    <property type="evidence" value="ECO:0007669"/>
    <property type="project" value="TreeGrafter"/>
</dbReference>
<evidence type="ECO:0000256" key="8">
    <source>
        <dbReference type="PROSITE-ProRule" id="PRU01002"/>
    </source>
</evidence>
<dbReference type="Pfam" id="PF10497">
    <property type="entry name" value="zf-4CXXC_R1"/>
    <property type="match status" value="1"/>
</dbReference>
<evidence type="ECO:0000313" key="14">
    <source>
        <dbReference type="Proteomes" id="UP000321393"/>
    </source>
</evidence>
<dbReference type="STRING" id="1194695.A0A5A7UGT3"/>
<keyword evidence="3" id="KW-0479">Metal-binding</keyword>
<feature type="compositionally biased region" description="Basic and acidic residues" evidence="9">
    <location>
        <begin position="129"/>
        <end position="139"/>
    </location>
</feature>
<feature type="region of interest" description="Disordered" evidence="9">
    <location>
        <begin position="129"/>
        <end position="196"/>
    </location>
</feature>
<comment type="caution">
    <text evidence="13">The sequence shown here is derived from an EMBL/GenBank/DDBJ whole genome shotgun (WGS) entry which is preliminary data.</text>
</comment>
<dbReference type="OrthoDB" id="1667110at2759"/>
<comment type="subcellular location">
    <subcellularLocation>
        <location evidence="1">Nucleus</location>
    </subcellularLocation>
</comment>
<dbReference type="PANTHER" id="PTHR12549">
    <property type="entry name" value="JMJC DOMAIN-CONTAINING HISTONE DEMETHYLATION PROTEIN"/>
    <property type="match status" value="1"/>
</dbReference>
<gene>
    <name evidence="13" type="ORF">E6C27_scaffold120G003430</name>
</gene>
<organism evidence="13 14">
    <name type="scientific">Cucumis melo var. makuwa</name>
    <name type="common">Oriental melon</name>
    <dbReference type="NCBI Taxonomy" id="1194695"/>
    <lineage>
        <taxon>Eukaryota</taxon>
        <taxon>Viridiplantae</taxon>
        <taxon>Streptophyta</taxon>
        <taxon>Embryophyta</taxon>
        <taxon>Tracheophyta</taxon>
        <taxon>Spermatophyta</taxon>
        <taxon>Magnoliopsida</taxon>
        <taxon>eudicotyledons</taxon>
        <taxon>Gunneridae</taxon>
        <taxon>Pentapetalae</taxon>
        <taxon>rosids</taxon>
        <taxon>fabids</taxon>
        <taxon>Cucurbitales</taxon>
        <taxon>Cucurbitaceae</taxon>
        <taxon>Benincaseae</taxon>
        <taxon>Cucumis</taxon>
    </lineage>
</organism>
<dbReference type="GO" id="GO:0000785">
    <property type="term" value="C:chromatin"/>
    <property type="evidence" value="ECO:0007669"/>
    <property type="project" value="TreeGrafter"/>
</dbReference>
<evidence type="ECO:0000256" key="7">
    <source>
        <dbReference type="PROSITE-ProRule" id="PRU00175"/>
    </source>
</evidence>
<name>A0A5A7UGT3_CUCMM</name>
<dbReference type="PANTHER" id="PTHR12549:SF42">
    <property type="entry name" value="LYSINE-SPECIFIC DEMETHYLASE JMJ28"/>
    <property type="match status" value="1"/>
</dbReference>
<comment type="similarity">
    <text evidence="2">Belongs to the JARID1 histone demethylase family.</text>
</comment>